<evidence type="ECO:0000256" key="1">
    <source>
        <dbReference type="ARBA" id="ARBA00004196"/>
    </source>
</evidence>
<dbReference type="OrthoDB" id="9791520at2"/>
<sequence>MTDTTAVNGQDLDEFLGTGKQPFWKRRIVWIPALIAVLLLIAFVIFGQGEKQTEYITEEVTTRSLDLVVTATGNLRPTTQVDVGSETSGKIDMIYVDVNDQVVRGQVLARINTDIIDDQITQGRASVNAAQAAVEQARATLEVDTAQLERLREVHRQSGGRVPSAQELTAAEGAVRRGRATLASAQANVTSAQASLNSALTQRDRAVIRSPITGVVLARQVEPGQTVAASFNTPTLFVLAENLSIMQLRVKVDEADVGQVRAGQPATFTVDAYPGRRFPARVERIDLASGSISTTSADTSGSSGNAVVEYEARLTVSNTEGLLRPGMTASASIETQRTARQMVVPNGALRFEPPEEDDAGGIEMRNDEQFGLEREEERATINAGSRQTIYVLTAENELREVLVTTGLSDGRYTIVTSEDLEPGMKVVTAIKTAEGE</sequence>
<dbReference type="InterPro" id="IPR058625">
    <property type="entry name" value="MdtA-like_BSH"/>
</dbReference>
<keyword evidence="4" id="KW-0812">Transmembrane</keyword>
<evidence type="ECO:0000256" key="2">
    <source>
        <dbReference type="ARBA" id="ARBA00009477"/>
    </source>
</evidence>
<protein>
    <submittedName>
        <fullName evidence="7">Efflux RND transporter periplasmic adaptor subunit</fullName>
    </submittedName>
</protein>
<dbReference type="PANTHER" id="PTHR32347">
    <property type="entry name" value="EFFLUX SYSTEM COMPONENT YKNX-RELATED"/>
    <property type="match status" value="1"/>
</dbReference>
<dbReference type="RefSeq" id="WP_160771129.1">
    <property type="nucleotide sequence ID" value="NZ_WTYV01000002.1"/>
</dbReference>
<evidence type="ECO:0000259" key="5">
    <source>
        <dbReference type="Pfam" id="PF25917"/>
    </source>
</evidence>
<dbReference type="Gene3D" id="2.40.30.170">
    <property type="match status" value="1"/>
</dbReference>
<comment type="subcellular location">
    <subcellularLocation>
        <location evidence="1">Cell envelope</location>
    </subcellularLocation>
</comment>
<keyword evidence="8" id="KW-1185">Reference proteome</keyword>
<dbReference type="Proteomes" id="UP000466966">
    <property type="component" value="Unassembled WGS sequence"/>
</dbReference>
<dbReference type="Gene3D" id="2.40.50.100">
    <property type="match status" value="1"/>
</dbReference>
<dbReference type="GO" id="GO:0022857">
    <property type="term" value="F:transmembrane transporter activity"/>
    <property type="evidence" value="ECO:0007669"/>
    <property type="project" value="InterPro"/>
</dbReference>
<evidence type="ECO:0000313" key="8">
    <source>
        <dbReference type="Proteomes" id="UP000466966"/>
    </source>
</evidence>
<dbReference type="InterPro" id="IPR050465">
    <property type="entry name" value="UPF0194_transport"/>
</dbReference>
<dbReference type="AlphaFoldDB" id="A0A844YYM3"/>
<dbReference type="Gene3D" id="2.40.420.20">
    <property type="match status" value="1"/>
</dbReference>
<gene>
    <name evidence="7" type="ORF">GRI99_05985</name>
</gene>
<feature type="domain" description="YknX-like beta-barrel" evidence="6">
    <location>
        <begin position="247"/>
        <end position="333"/>
    </location>
</feature>
<reference evidence="7 8" key="1">
    <citation type="submission" date="2019-12" db="EMBL/GenBank/DDBJ databases">
        <title>Genomic-based taxomic classification of the family Erythrobacteraceae.</title>
        <authorList>
            <person name="Xu L."/>
        </authorList>
    </citation>
    <scope>NUCLEOTIDE SEQUENCE [LARGE SCALE GENOMIC DNA]</scope>
    <source>
        <strain evidence="7 8">M0322</strain>
    </source>
</reference>
<evidence type="ECO:0000256" key="4">
    <source>
        <dbReference type="SAM" id="Phobius"/>
    </source>
</evidence>
<feature type="domain" description="Multidrug resistance protein MdtA-like barrel-sandwich hybrid" evidence="5">
    <location>
        <begin position="80"/>
        <end position="236"/>
    </location>
</feature>
<evidence type="ECO:0000259" key="6">
    <source>
        <dbReference type="Pfam" id="PF25990"/>
    </source>
</evidence>
<evidence type="ECO:0000256" key="3">
    <source>
        <dbReference type="ARBA" id="ARBA00023054"/>
    </source>
</evidence>
<proteinExistence type="inferred from homology"/>
<dbReference type="NCBIfam" id="TIGR01730">
    <property type="entry name" value="RND_mfp"/>
    <property type="match status" value="1"/>
</dbReference>
<dbReference type="SUPFAM" id="SSF111369">
    <property type="entry name" value="HlyD-like secretion proteins"/>
    <property type="match status" value="1"/>
</dbReference>
<dbReference type="EMBL" id="WTYV01000002">
    <property type="protein sequence ID" value="MXO71187.1"/>
    <property type="molecule type" value="Genomic_DNA"/>
</dbReference>
<dbReference type="Pfam" id="PF25990">
    <property type="entry name" value="Beta-barrel_YknX"/>
    <property type="match status" value="1"/>
</dbReference>
<comment type="similarity">
    <text evidence="2">Belongs to the membrane fusion protein (MFP) (TC 8.A.1) family.</text>
</comment>
<accession>A0A844YYM3</accession>
<evidence type="ECO:0000313" key="7">
    <source>
        <dbReference type="EMBL" id="MXO71187.1"/>
    </source>
</evidence>
<name>A0A844YYM3_9SPHN</name>
<comment type="caution">
    <text evidence="7">The sequence shown here is derived from an EMBL/GenBank/DDBJ whole genome shotgun (WGS) entry which is preliminary data.</text>
</comment>
<dbReference type="PANTHER" id="PTHR32347:SF14">
    <property type="entry name" value="EFFLUX SYSTEM COMPONENT YKNX-RELATED"/>
    <property type="match status" value="1"/>
</dbReference>
<dbReference type="InterPro" id="IPR058636">
    <property type="entry name" value="Beta-barrel_YknX"/>
</dbReference>
<dbReference type="InterPro" id="IPR006143">
    <property type="entry name" value="RND_pump_MFP"/>
</dbReference>
<organism evidence="7 8">
    <name type="scientific">Alteraurantiacibacter buctensis</name>
    <dbReference type="NCBI Taxonomy" id="1503981"/>
    <lineage>
        <taxon>Bacteria</taxon>
        <taxon>Pseudomonadati</taxon>
        <taxon>Pseudomonadota</taxon>
        <taxon>Alphaproteobacteria</taxon>
        <taxon>Sphingomonadales</taxon>
        <taxon>Erythrobacteraceae</taxon>
        <taxon>Alteraurantiacibacter</taxon>
    </lineage>
</organism>
<dbReference type="Pfam" id="PF25917">
    <property type="entry name" value="BSH_RND"/>
    <property type="match status" value="1"/>
</dbReference>
<dbReference type="Gene3D" id="1.10.287.470">
    <property type="entry name" value="Helix hairpin bin"/>
    <property type="match status" value="1"/>
</dbReference>
<keyword evidence="4" id="KW-0472">Membrane</keyword>
<keyword evidence="4" id="KW-1133">Transmembrane helix</keyword>
<feature type="transmembrane region" description="Helical" evidence="4">
    <location>
        <begin position="28"/>
        <end position="47"/>
    </location>
</feature>
<dbReference type="GO" id="GO:0030313">
    <property type="term" value="C:cell envelope"/>
    <property type="evidence" value="ECO:0007669"/>
    <property type="project" value="UniProtKB-SubCell"/>
</dbReference>
<keyword evidence="3" id="KW-0175">Coiled coil</keyword>
<dbReference type="GO" id="GO:0016020">
    <property type="term" value="C:membrane"/>
    <property type="evidence" value="ECO:0007669"/>
    <property type="project" value="InterPro"/>
</dbReference>